<dbReference type="PANTHER" id="PTHR45765:SF1">
    <property type="entry name" value="METHIONINE--TRNA LIGASE, CYTOPLASMIC"/>
    <property type="match status" value="1"/>
</dbReference>
<proteinExistence type="inferred from homology"/>
<dbReference type="InterPro" id="IPR011051">
    <property type="entry name" value="RmlC_Cupin_sf"/>
</dbReference>
<keyword evidence="3 9" id="KW-0436">Ligase</keyword>
<evidence type="ECO:0000256" key="9">
    <source>
        <dbReference type="RuleBase" id="RU363039"/>
    </source>
</evidence>
<keyword evidence="4 9" id="KW-0547">Nucleotide-binding</keyword>
<keyword evidence="13" id="KW-1185">Reference proteome</keyword>
<comment type="catalytic activity">
    <reaction evidence="8">
        <text>tRNA(Met) + L-methionine + ATP = L-methionyl-tRNA(Met) + AMP + diphosphate</text>
        <dbReference type="Rhea" id="RHEA:13481"/>
        <dbReference type="Rhea" id="RHEA-COMP:9667"/>
        <dbReference type="Rhea" id="RHEA-COMP:9698"/>
        <dbReference type="ChEBI" id="CHEBI:30616"/>
        <dbReference type="ChEBI" id="CHEBI:33019"/>
        <dbReference type="ChEBI" id="CHEBI:57844"/>
        <dbReference type="ChEBI" id="CHEBI:78442"/>
        <dbReference type="ChEBI" id="CHEBI:78530"/>
        <dbReference type="ChEBI" id="CHEBI:456215"/>
        <dbReference type="EC" id="6.1.1.10"/>
    </reaction>
</comment>
<dbReference type="Gene3D" id="2.60.120.10">
    <property type="entry name" value="Jelly Rolls"/>
    <property type="match status" value="1"/>
</dbReference>
<keyword evidence="6 9" id="KW-0648">Protein biosynthesis</keyword>
<evidence type="ECO:0000256" key="4">
    <source>
        <dbReference type="ARBA" id="ARBA00022741"/>
    </source>
</evidence>
<reference evidence="12 13" key="1">
    <citation type="journal article" date="2019" name="bioRxiv">
        <title>Bacteria contribute to plant secondary compound degradation in a generalist herbivore system.</title>
        <authorList>
            <person name="Francoeur C.B."/>
            <person name="Khadempour L."/>
            <person name="Moreira-Soto R.D."/>
            <person name="Gotting K."/>
            <person name="Book A.J."/>
            <person name="Pinto-Tomas A.A."/>
            <person name="Keefover-Ring K."/>
            <person name="Currie C.R."/>
        </authorList>
    </citation>
    <scope>NUCLEOTIDE SEQUENCE [LARGE SCALE GENOMIC DNA]</scope>
    <source>
        <strain evidence="12">Acro-835</strain>
    </source>
</reference>
<feature type="domain" description="Cupin type-2" evidence="10">
    <location>
        <begin position="46"/>
        <end position="104"/>
    </location>
</feature>
<evidence type="ECO:0000256" key="8">
    <source>
        <dbReference type="ARBA" id="ARBA00047364"/>
    </source>
</evidence>
<accession>A0ABX0RDI9</accession>
<dbReference type="PANTHER" id="PTHR45765">
    <property type="entry name" value="METHIONINE--TRNA LIGASE"/>
    <property type="match status" value="1"/>
</dbReference>
<gene>
    <name evidence="12" type="ORF">F3J40_17725</name>
</gene>
<dbReference type="InterPro" id="IPR023458">
    <property type="entry name" value="Met-tRNA_ligase_1"/>
</dbReference>
<evidence type="ECO:0000313" key="12">
    <source>
        <dbReference type="EMBL" id="NIF23422.1"/>
    </source>
</evidence>
<dbReference type="InterPro" id="IPR013096">
    <property type="entry name" value="Cupin_2"/>
</dbReference>
<evidence type="ECO:0000256" key="2">
    <source>
        <dbReference type="ARBA" id="ARBA00022490"/>
    </source>
</evidence>
<dbReference type="Gene3D" id="2.20.28.20">
    <property type="entry name" value="Methionyl-tRNA synthetase, Zn-domain"/>
    <property type="match status" value="1"/>
</dbReference>
<feature type="domain" description="Methionyl/Leucyl tRNA synthetase" evidence="11">
    <location>
        <begin position="124"/>
        <end position="509"/>
    </location>
</feature>
<dbReference type="InterPro" id="IPR015413">
    <property type="entry name" value="Methionyl/Leucyl_tRNA_Synth"/>
</dbReference>
<dbReference type="Gene3D" id="3.40.50.620">
    <property type="entry name" value="HUPs"/>
    <property type="match status" value="1"/>
</dbReference>
<sequence length="672" mass="76546">MEILRDVNKNAHTFYGIECATLLHEINVGKMPFGTAHCSVKSFQHSVSHCHHEKESFYIIKGSGYIICNNVKSEIKAGDLIIFEQFDKHAIYNDCDDELHFITLWWEDVKNQKQSSEEYSGETVIFTAPPTPNGNLHLGHLSGPYSGADIFKRGLLLEGRKAYHSCGRDDNQTYVLKKAWDEGRTPDILAEDYSNQILETLKLSDIEIDHFENPLLSTTHDKITCELFSDLYDKGFIYSKKTAALFCATTGRYLFEAHVRGDCPHCGEESDGNACEQCGRPNDVSDLLNVKSKYGSGEVIRGQVERLYFKLSAFTEELKLYVNQVTMPAHLRKLCNSMLEEGLPDICVSNPTDWGINVPVPTYSEQRVYVWFEMAAGYLSSIAALNKTEQTDWKTFMLNPENRYVHFFGFDNGYFHALLIPAILMAHNKDVNLPAAFIVNELLNLDGLKFSTSRGHLIWAADMLKKQPADYLRFYLSYIRPESKKENFTLSAFEKFVEENIHGGILTMVDKITHLVYEDFSGVIPEAGAWSTEQISYFQSLGTIMGNLRQCYQLENFSPQNASYLLLEHARKLHNFIDAQIFFRGNKASYNHYRTSIALACEGLKIFAIAASPIMPNISLSLWKYLGHEGEILWHDEISLLQNCKAIKGLSFGDFHQKNYSDVKIEEDMNYV</sequence>
<dbReference type="InterPro" id="IPR009080">
    <property type="entry name" value="tRNAsynth_Ia_anticodon-bd"/>
</dbReference>
<dbReference type="Pfam" id="PF09334">
    <property type="entry name" value="tRNA-synt_1g"/>
    <property type="match status" value="1"/>
</dbReference>
<dbReference type="SUPFAM" id="SSF51182">
    <property type="entry name" value="RmlC-like cupins"/>
    <property type="match status" value="1"/>
</dbReference>
<keyword evidence="5 9" id="KW-0067">ATP-binding</keyword>
<dbReference type="InterPro" id="IPR001412">
    <property type="entry name" value="aa-tRNA-synth_I_CS"/>
</dbReference>
<dbReference type="EMBL" id="VWXF01000008">
    <property type="protein sequence ID" value="NIF23422.1"/>
    <property type="molecule type" value="Genomic_DNA"/>
</dbReference>
<keyword evidence="7 9" id="KW-0030">Aminoacyl-tRNA synthetase</keyword>
<dbReference type="Proteomes" id="UP001515683">
    <property type="component" value="Unassembled WGS sequence"/>
</dbReference>
<dbReference type="InterPro" id="IPR029038">
    <property type="entry name" value="MetRS_Zn"/>
</dbReference>
<evidence type="ECO:0000256" key="7">
    <source>
        <dbReference type="ARBA" id="ARBA00023146"/>
    </source>
</evidence>
<name>A0ABX0RDI9_9GAMM</name>
<dbReference type="SUPFAM" id="SSF47323">
    <property type="entry name" value="Anticodon-binding domain of a subclass of class I aminoacyl-tRNA synthetases"/>
    <property type="match status" value="1"/>
</dbReference>
<evidence type="ECO:0000256" key="6">
    <source>
        <dbReference type="ARBA" id="ARBA00022917"/>
    </source>
</evidence>
<dbReference type="GO" id="GO:0016874">
    <property type="term" value="F:ligase activity"/>
    <property type="evidence" value="ECO:0007669"/>
    <property type="project" value="UniProtKB-KW"/>
</dbReference>
<dbReference type="PROSITE" id="PS00178">
    <property type="entry name" value="AA_TRNA_LIGASE_I"/>
    <property type="match status" value="1"/>
</dbReference>
<dbReference type="InterPro" id="IPR014710">
    <property type="entry name" value="RmlC-like_jellyroll"/>
</dbReference>
<dbReference type="SUPFAM" id="SSF52374">
    <property type="entry name" value="Nucleotidylyl transferase"/>
    <property type="match status" value="1"/>
</dbReference>
<dbReference type="RefSeq" id="WP_167016659.1">
    <property type="nucleotide sequence ID" value="NZ_VWXF01000008.1"/>
</dbReference>
<dbReference type="Pfam" id="PF07883">
    <property type="entry name" value="Cupin_2"/>
    <property type="match status" value="1"/>
</dbReference>
<protein>
    <submittedName>
        <fullName evidence="12">Class I tRNA ligase family protein</fullName>
    </submittedName>
</protein>
<comment type="caution">
    <text evidence="12">The sequence shown here is derived from an EMBL/GenBank/DDBJ whole genome shotgun (WGS) entry which is preliminary data.</text>
</comment>
<evidence type="ECO:0000256" key="5">
    <source>
        <dbReference type="ARBA" id="ARBA00022840"/>
    </source>
</evidence>
<comment type="similarity">
    <text evidence="1">Belongs to the class-I aminoacyl-tRNA synthetase family. MetG type 1 subfamily.</text>
</comment>
<evidence type="ECO:0000313" key="13">
    <source>
        <dbReference type="Proteomes" id="UP001515683"/>
    </source>
</evidence>
<evidence type="ECO:0000256" key="3">
    <source>
        <dbReference type="ARBA" id="ARBA00022598"/>
    </source>
</evidence>
<evidence type="ECO:0000259" key="11">
    <source>
        <dbReference type="Pfam" id="PF09334"/>
    </source>
</evidence>
<keyword evidence="2" id="KW-0963">Cytoplasm</keyword>
<dbReference type="InterPro" id="IPR014729">
    <property type="entry name" value="Rossmann-like_a/b/a_fold"/>
</dbReference>
<evidence type="ECO:0000256" key="1">
    <source>
        <dbReference type="ARBA" id="ARBA00008258"/>
    </source>
</evidence>
<evidence type="ECO:0000259" key="10">
    <source>
        <dbReference type="Pfam" id="PF07883"/>
    </source>
</evidence>
<dbReference type="Gene3D" id="1.10.730.10">
    <property type="entry name" value="Isoleucyl-tRNA Synthetase, Domain 1"/>
    <property type="match status" value="1"/>
</dbReference>
<organism evidence="12 13">
    <name type="scientific">Candidatus Pantoea multigeneris</name>
    <dbReference type="NCBI Taxonomy" id="2608357"/>
    <lineage>
        <taxon>Bacteria</taxon>
        <taxon>Pseudomonadati</taxon>
        <taxon>Pseudomonadota</taxon>
        <taxon>Gammaproteobacteria</taxon>
        <taxon>Enterobacterales</taxon>
        <taxon>Erwiniaceae</taxon>
        <taxon>Pantoea</taxon>
    </lineage>
</organism>